<evidence type="ECO:0008006" key="5">
    <source>
        <dbReference type="Google" id="ProtNLM"/>
    </source>
</evidence>
<proteinExistence type="predicted"/>
<dbReference type="SUPFAM" id="SSF49299">
    <property type="entry name" value="PKD domain"/>
    <property type="match status" value="1"/>
</dbReference>
<evidence type="ECO:0000259" key="1">
    <source>
        <dbReference type="PROSITE" id="PS50060"/>
    </source>
</evidence>
<dbReference type="InterPro" id="IPR000998">
    <property type="entry name" value="MAM_dom"/>
</dbReference>
<reference evidence="3 4" key="1">
    <citation type="submission" date="2021-06" db="EMBL/GenBank/DDBJ databases">
        <title>Whole genome sequences of Flavobacterium sp. KK2020170 and assembly.</title>
        <authorList>
            <person name="Kitahara K."/>
            <person name="Miyoshi S."/>
            <person name="Uesaka K."/>
        </authorList>
    </citation>
    <scope>NUCLEOTIDE SEQUENCE [LARGE SCALE GENOMIC DNA]</scope>
    <source>
        <strain evidence="3 4">KK2020170</strain>
    </source>
</reference>
<dbReference type="InterPro" id="IPR013320">
    <property type="entry name" value="ConA-like_dom_sf"/>
</dbReference>
<dbReference type="Gene3D" id="2.130.10.10">
    <property type="entry name" value="YVTN repeat-like/Quinoprotein amine dehydrogenase"/>
    <property type="match status" value="6"/>
</dbReference>
<evidence type="ECO:0000313" key="4">
    <source>
        <dbReference type="Proteomes" id="UP000825258"/>
    </source>
</evidence>
<dbReference type="SUPFAM" id="SSF110296">
    <property type="entry name" value="Oligoxyloglucan reducing end-specific cellobiohydrolase"/>
    <property type="match status" value="2"/>
</dbReference>
<dbReference type="Gene3D" id="2.60.120.200">
    <property type="match status" value="1"/>
</dbReference>
<dbReference type="InterPro" id="IPR035986">
    <property type="entry name" value="PKD_dom_sf"/>
</dbReference>
<dbReference type="PROSITE" id="PS50093">
    <property type="entry name" value="PKD"/>
    <property type="match status" value="1"/>
</dbReference>
<sequence>MKKILHFTLIFIFAFLGNAQNIWQKKMSDRNENFFTIENDFENYKNSKLLNSKTIPKGLGIKQFERWRYYWQGRVDVNGNFPPEGHVLNEMENYINSHSNFRYASGTGNWEQLGPIPLPTNGTGQPNGNGRLNCIAFHPTDSNVIYVGAPSGGLWKSNNNGLTWTEYSNGLTRLGVSSIVINPSNPDIIYIGTGDRDAGDAPGYGVWRSVDGGLTWSPQNSGMGNRTVYEILMNPSDPNILIASTSGSRIYRSTDGGLNWAFTATSSSMKDIAFKPGDPNTIYASGTSFDVSTNGGLTFTQVTTGVPTGSQRIAIAVTPNQPSYVYMIAGNGSGLMGIYRSTNSGLSFTTRTSTPNVLGYDVTGGAGSQAWYDLVIAADPTNANVIYTGGVNIWKSVDGGTTMTCVAHWVGSGGVAPVHADQHALEFSPHTNEIFSGNDGGIHVSSNEGSTWDELSSGLAIAQTYKIGVSQTVTDLVINGHQDNGTTISRGSEFITEIGGDGMECIIDPTDENYMYGALYYGDIRRSTNGGTTFAAIAGGITENGPWVTPYKLDPNNANTMFAGFANIWKNTAVRTGSTWTSISSFGGTSTIVDLAIAPSNSNVMYVSRNGTNKFYSTTNALAASPTWTNLNANLPVASTPKDIEIDPTDPTHLFIALGNDIYESTNSGVSWTNIAGTLPNISLNTIVIDKDSSIDAMYVGMDVGVYYRDNTMSDWSLYSTGLPNVEITELEIHYNNLECRSTIYASTYGQGLWKGDLKDPGNLAPNACFYANTTSGCVGNTFTLYDNSDFSPTSWSWSITPATFVYVNSTNSTSQNPQVQFTSPGSYTIALTATNSFGNDIKTNPSYIQVSGGSIATAFNDNLESYALCGTGSDCGTTVCGLGGLWSNLTNGSEDNIDWRVDENGTPSANTGPSLDYNPGVSGGNYLYLETSACNGQIAILESQCILLDQQYDFEFAYHMFGAAMGSLHVDVFVNGIWNEDFIPAISGDQGNQWFVSSTSLYAYQGETIKIRIRGITGTSFTSDIAIDDLKFVPKCSTTTTWNGSSWSNGVASATKGAIFTGNYNSASNLEACSVTITNNAQVTFNSGHTLIVDGDITIDNGSLLTIENNAALRQINDAGINTGNIIVKRDASVMNRLDYTAWSSPVSGQQLQAFSPNTVATRFYEYLYTGTTTPTAYQSVDPTTNFVSGKGYMIRADNTYTGPTVFNGQFSGVPYNGIINQNIGTGINVLGNPYASPIDANTFLEDNTSIGTLYFWTNTTPASGGSYPQNNFASYTAGAGGVAAFASAKVPNGTIQTGQGFYIQTNATTVAEFNNTQRRNASVSTQFFKNANTTLEKDRLWLNLSKDNTPYNQILIAYVDNATVGFDHGIDGKMLDQSKTTLYNIVEDSEHVIQGRPLPFTDDDTVPLGLKAVTAGTYSISIDNQEGLFDNQDIFINDKLINMIHDLKVSPYVFTSQDGVFNERFEIVYKNSLLANDDFVDENSVLVFVNNEVVTINSPKEFIKEVLVFDLLGRKIYQSNNVNQKEMQISGLHSNNQALIVKIKLVNEQELTKKLLFR</sequence>
<evidence type="ECO:0000259" key="2">
    <source>
        <dbReference type="PROSITE" id="PS50093"/>
    </source>
</evidence>
<dbReference type="SMART" id="SM00137">
    <property type="entry name" value="MAM"/>
    <property type="match status" value="1"/>
</dbReference>
<evidence type="ECO:0000313" key="3">
    <source>
        <dbReference type="EMBL" id="BCY27986.1"/>
    </source>
</evidence>
<dbReference type="CDD" id="cd06263">
    <property type="entry name" value="MAM"/>
    <property type="match status" value="1"/>
</dbReference>
<feature type="domain" description="PKD" evidence="2">
    <location>
        <begin position="766"/>
        <end position="856"/>
    </location>
</feature>
<dbReference type="PANTHER" id="PTHR43739">
    <property type="entry name" value="XYLOGLUCANASE (EUROFUNG)"/>
    <property type="match status" value="1"/>
</dbReference>
<accession>A0ABM7S356</accession>
<gene>
    <name evidence="3" type="ORF">KK2020170_08540</name>
</gene>
<dbReference type="Gene3D" id="2.60.40.10">
    <property type="entry name" value="Immunoglobulins"/>
    <property type="match status" value="1"/>
</dbReference>
<dbReference type="CDD" id="cd00146">
    <property type="entry name" value="PKD"/>
    <property type="match status" value="1"/>
</dbReference>
<protein>
    <recommendedName>
        <fullName evidence="5">PKD domain-containing protein</fullName>
    </recommendedName>
</protein>
<feature type="domain" description="MAM" evidence="1">
    <location>
        <begin position="868"/>
        <end position="1039"/>
    </location>
</feature>
<dbReference type="InterPro" id="IPR052025">
    <property type="entry name" value="Xyloglucanase_GH74"/>
</dbReference>
<dbReference type="CDD" id="cd15482">
    <property type="entry name" value="Sialidase_non-viral"/>
    <property type="match status" value="2"/>
</dbReference>
<organism evidence="3 4">
    <name type="scientific">Flavobacterium okayamense</name>
    <dbReference type="NCBI Taxonomy" id="2830782"/>
    <lineage>
        <taxon>Bacteria</taxon>
        <taxon>Pseudomonadati</taxon>
        <taxon>Bacteroidota</taxon>
        <taxon>Flavobacteriia</taxon>
        <taxon>Flavobacteriales</taxon>
        <taxon>Flavobacteriaceae</taxon>
        <taxon>Flavobacterium</taxon>
    </lineage>
</organism>
<name>A0ABM7S356_9FLAO</name>
<dbReference type="NCBIfam" id="NF033708">
    <property type="entry name" value="T9SS_Cterm_ChiA"/>
    <property type="match status" value="1"/>
</dbReference>
<dbReference type="EMBL" id="AP024749">
    <property type="protein sequence ID" value="BCY27986.1"/>
    <property type="molecule type" value="Genomic_DNA"/>
</dbReference>
<dbReference type="SMART" id="SM00089">
    <property type="entry name" value="PKD"/>
    <property type="match status" value="1"/>
</dbReference>
<dbReference type="RefSeq" id="WP_221259586.1">
    <property type="nucleotide sequence ID" value="NZ_AP024749.1"/>
</dbReference>
<dbReference type="InterPro" id="IPR015943">
    <property type="entry name" value="WD40/YVTN_repeat-like_dom_sf"/>
</dbReference>
<dbReference type="SUPFAM" id="SSF49899">
    <property type="entry name" value="Concanavalin A-like lectins/glucanases"/>
    <property type="match status" value="1"/>
</dbReference>
<dbReference type="InterPro" id="IPR000601">
    <property type="entry name" value="PKD_dom"/>
</dbReference>
<dbReference type="InterPro" id="IPR022409">
    <property type="entry name" value="PKD/Chitinase_dom"/>
</dbReference>
<keyword evidence="4" id="KW-1185">Reference proteome</keyword>
<dbReference type="Pfam" id="PF00629">
    <property type="entry name" value="MAM"/>
    <property type="match status" value="1"/>
</dbReference>
<dbReference type="InterPro" id="IPR013783">
    <property type="entry name" value="Ig-like_fold"/>
</dbReference>
<dbReference type="PROSITE" id="PS50060">
    <property type="entry name" value="MAM_2"/>
    <property type="match status" value="1"/>
</dbReference>
<dbReference type="PANTHER" id="PTHR43739:SF5">
    <property type="entry name" value="EXO-ALPHA-SIALIDASE"/>
    <property type="match status" value="1"/>
</dbReference>
<dbReference type="Proteomes" id="UP000825258">
    <property type="component" value="Chromosome"/>
</dbReference>